<keyword evidence="1" id="KW-0812">Transmembrane</keyword>
<reference evidence="2 3" key="1">
    <citation type="journal article" date="2016" name="Nat. Commun.">
        <title>Thousands of microbial genomes shed light on interconnected biogeochemical processes in an aquifer system.</title>
        <authorList>
            <person name="Anantharaman K."/>
            <person name="Brown C.T."/>
            <person name="Hug L.A."/>
            <person name="Sharon I."/>
            <person name="Castelle C.J."/>
            <person name="Probst A.J."/>
            <person name="Thomas B.C."/>
            <person name="Singh A."/>
            <person name="Wilkins M.J."/>
            <person name="Karaoz U."/>
            <person name="Brodie E.L."/>
            <person name="Williams K.H."/>
            <person name="Hubbard S.S."/>
            <person name="Banfield J.F."/>
        </authorList>
    </citation>
    <scope>NUCLEOTIDE SEQUENCE [LARGE SCALE GENOMIC DNA]</scope>
</reference>
<proteinExistence type="predicted"/>
<keyword evidence="1" id="KW-1133">Transmembrane helix</keyword>
<evidence type="ECO:0000313" key="3">
    <source>
        <dbReference type="Proteomes" id="UP000176665"/>
    </source>
</evidence>
<dbReference type="STRING" id="1798371.A2W14_03325"/>
<evidence type="ECO:0000256" key="1">
    <source>
        <dbReference type="SAM" id="Phobius"/>
    </source>
</evidence>
<evidence type="ECO:0000313" key="2">
    <source>
        <dbReference type="EMBL" id="OGG03582.1"/>
    </source>
</evidence>
<sequence>MRKLILKKKSISGATVVEIIIYTFLLFSLLFILTEIFASILDAQKNTTAYSALESDSRYILQKFIYEISNSTSIDVPLIIGDSGYTLTVTRDGINNSFFLSNSNLILSRAGQNMELNSYLTNVESLTVTKLGNPSGSQLVNISLSMSSKIQETSGVQNNTYQITVGLR</sequence>
<keyword evidence="1" id="KW-0472">Membrane</keyword>
<organism evidence="2 3">
    <name type="scientific">Candidatus Gottesmanbacteria bacterium RBG_16_37_8</name>
    <dbReference type="NCBI Taxonomy" id="1798371"/>
    <lineage>
        <taxon>Bacteria</taxon>
        <taxon>Candidatus Gottesmaniibacteriota</taxon>
    </lineage>
</organism>
<dbReference type="Proteomes" id="UP000176665">
    <property type="component" value="Unassembled WGS sequence"/>
</dbReference>
<feature type="transmembrane region" description="Helical" evidence="1">
    <location>
        <begin position="20"/>
        <end position="41"/>
    </location>
</feature>
<accession>A0A1F5YUL5</accession>
<gene>
    <name evidence="2" type="ORF">A2W14_03325</name>
</gene>
<dbReference type="AlphaFoldDB" id="A0A1F5YUL5"/>
<protein>
    <submittedName>
        <fullName evidence="2">Uncharacterized protein</fullName>
    </submittedName>
</protein>
<dbReference type="EMBL" id="MFJA01000022">
    <property type="protein sequence ID" value="OGG03582.1"/>
    <property type="molecule type" value="Genomic_DNA"/>
</dbReference>
<comment type="caution">
    <text evidence="2">The sequence shown here is derived from an EMBL/GenBank/DDBJ whole genome shotgun (WGS) entry which is preliminary data.</text>
</comment>
<name>A0A1F5YUL5_9BACT</name>